<evidence type="ECO:0000313" key="2">
    <source>
        <dbReference type="EMBL" id="MBC5628826.1"/>
    </source>
</evidence>
<gene>
    <name evidence="2" type="ORF">H8S20_07980</name>
</gene>
<dbReference type="EMBL" id="JACOOO010000015">
    <property type="protein sequence ID" value="MBC5628826.1"/>
    <property type="molecule type" value="Genomic_DNA"/>
</dbReference>
<feature type="transmembrane region" description="Helical" evidence="1">
    <location>
        <begin position="51"/>
        <end position="69"/>
    </location>
</feature>
<comment type="caution">
    <text evidence="2">The sequence shown here is derived from an EMBL/GenBank/DDBJ whole genome shotgun (WGS) entry which is preliminary data.</text>
</comment>
<dbReference type="InterPro" id="IPR019206">
    <property type="entry name" value="DUF2085_TM"/>
</dbReference>
<keyword evidence="1" id="KW-0472">Membrane</keyword>
<reference evidence="2 3" key="1">
    <citation type="submission" date="2020-08" db="EMBL/GenBank/DDBJ databases">
        <title>Genome public.</title>
        <authorList>
            <person name="Liu C."/>
            <person name="Sun Q."/>
        </authorList>
    </citation>
    <scope>NUCLEOTIDE SEQUENCE [LARGE SCALE GENOMIC DNA]</scope>
    <source>
        <strain evidence="2 3">NSJ-6</strain>
    </source>
</reference>
<evidence type="ECO:0000313" key="3">
    <source>
        <dbReference type="Proteomes" id="UP000596929"/>
    </source>
</evidence>
<feature type="transmembrane region" description="Helical" evidence="1">
    <location>
        <begin position="81"/>
        <end position="102"/>
    </location>
</feature>
<keyword evidence="1" id="KW-1133">Transmembrane helix</keyword>
<accession>A0ABR7DBP8</accession>
<sequence>MNLFSNSCHQKAERSFFINKYQFPICARCTGLLLGYFLGVLIFIFIGEISFIFNVIFILIMFIDWFIQHRGIKISNNLRRLFTGSLCGIGVIGVLVNIYFLLNKYILRYFDWGRGF</sequence>
<proteinExistence type="predicted"/>
<dbReference type="Pfam" id="PF09858">
    <property type="entry name" value="DUF2085"/>
    <property type="match status" value="1"/>
</dbReference>
<name>A0ABR7DBP8_9CLOT</name>
<protein>
    <submittedName>
        <fullName evidence="2">DUF2085 domain-containing protein</fullName>
    </submittedName>
</protein>
<keyword evidence="1" id="KW-0812">Transmembrane</keyword>
<keyword evidence="3" id="KW-1185">Reference proteome</keyword>
<evidence type="ECO:0000256" key="1">
    <source>
        <dbReference type="SAM" id="Phobius"/>
    </source>
</evidence>
<dbReference type="Proteomes" id="UP000596929">
    <property type="component" value="Unassembled WGS sequence"/>
</dbReference>
<organism evidence="2 3">
    <name type="scientific">Clostridium hominis</name>
    <dbReference type="NCBI Taxonomy" id="2763036"/>
    <lineage>
        <taxon>Bacteria</taxon>
        <taxon>Bacillati</taxon>
        <taxon>Bacillota</taxon>
        <taxon>Clostridia</taxon>
        <taxon>Eubacteriales</taxon>
        <taxon>Clostridiaceae</taxon>
        <taxon>Clostridium</taxon>
    </lineage>
</organism>
<feature type="transmembrane region" description="Helical" evidence="1">
    <location>
        <begin position="21"/>
        <end position="45"/>
    </location>
</feature>